<sequence length="162" mass="17856">MEADEQQAKDVDSDVRWLSATEQDAWLTVGMMMLSLSGPLDAQLQRDSNLTLFEYLVLSSLSMAPDEQVRMSELARLVNGSLSRLSNVAKRLESQGWLVRAPDPADGRYTVARLTPSGRRVVVAAAPGHVETVRKLVIDPLTPAQLRTLAEIGRRIRAANEC</sequence>
<dbReference type="GO" id="GO:0003700">
    <property type="term" value="F:DNA-binding transcription factor activity"/>
    <property type="evidence" value="ECO:0007669"/>
    <property type="project" value="InterPro"/>
</dbReference>
<dbReference type="Pfam" id="PF12802">
    <property type="entry name" value="MarR_2"/>
    <property type="match status" value="1"/>
</dbReference>
<reference evidence="2 3" key="1">
    <citation type="submission" date="2020-08" db="EMBL/GenBank/DDBJ databases">
        <title>Sequencing the genomes of 1000 actinobacteria strains.</title>
        <authorList>
            <person name="Klenk H.-P."/>
        </authorList>
    </citation>
    <scope>NUCLEOTIDE SEQUENCE [LARGE SCALE GENOMIC DNA]</scope>
    <source>
        <strain evidence="2 3">DSM 45362</strain>
    </source>
</reference>
<proteinExistence type="predicted"/>
<protein>
    <submittedName>
        <fullName evidence="2">DNA-binding MarR family transcriptional regulator</fullName>
    </submittedName>
</protein>
<dbReference type="GO" id="GO:0003677">
    <property type="term" value="F:DNA binding"/>
    <property type="evidence" value="ECO:0007669"/>
    <property type="project" value="UniProtKB-KW"/>
</dbReference>
<evidence type="ECO:0000313" key="3">
    <source>
        <dbReference type="Proteomes" id="UP000587527"/>
    </source>
</evidence>
<dbReference type="SMART" id="SM00347">
    <property type="entry name" value="HTH_MARR"/>
    <property type="match status" value="1"/>
</dbReference>
<dbReference type="InterPro" id="IPR036390">
    <property type="entry name" value="WH_DNA-bd_sf"/>
</dbReference>
<name>A0A841BG63_9ACTN</name>
<dbReference type="PROSITE" id="PS50995">
    <property type="entry name" value="HTH_MARR_2"/>
    <property type="match status" value="1"/>
</dbReference>
<dbReference type="AlphaFoldDB" id="A0A841BG63"/>
<feature type="domain" description="HTH marR-type" evidence="1">
    <location>
        <begin position="22"/>
        <end position="158"/>
    </location>
</feature>
<dbReference type="Proteomes" id="UP000587527">
    <property type="component" value="Unassembled WGS sequence"/>
</dbReference>
<keyword evidence="3" id="KW-1185">Reference proteome</keyword>
<organism evidence="2 3">
    <name type="scientific">Allocatelliglobosispora scoriae</name>
    <dbReference type="NCBI Taxonomy" id="643052"/>
    <lineage>
        <taxon>Bacteria</taxon>
        <taxon>Bacillati</taxon>
        <taxon>Actinomycetota</taxon>
        <taxon>Actinomycetes</taxon>
        <taxon>Micromonosporales</taxon>
        <taxon>Micromonosporaceae</taxon>
        <taxon>Allocatelliglobosispora</taxon>
    </lineage>
</organism>
<dbReference type="SUPFAM" id="SSF46785">
    <property type="entry name" value="Winged helix' DNA-binding domain"/>
    <property type="match status" value="1"/>
</dbReference>
<gene>
    <name evidence="2" type="ORF">F4553_000653</name>
</gene>
<dbReference type="PANTHER" id="PTHR33164:SF99">
    <property type="entry name" value="MARR FAMILY REGULATORY PROTEIN"/>
    <property type="match status" value="1"/>
</dbReference>
<dbReference type="InterPro" id="IPR039422">
    <property type="entry name" value="MarR/SlyA-like"/>
</dbReference>
<dbReference type="GO" id="GO:0006950">
    <property type="term" value="P:response to stress"/>
    <property type="evidence" value="ECO:0007669"/>
    <property type="project" value="TreeGrafter"/>
</dbReference>
<accession>A0A841BG63</accession>
<keyword evidence="2" id="KW-0238">DNA-binding</keyword>
<evidence type="ECO:0000259" key="1">
    <source>
        <dbReference type="PROSITE" id="PS50995"/>
    </source>
</evidence>
<evidence type="ECO:0000313" key="2">
    <source>
        <dbReference type="EMBL" id="MBB5867274.1"/>
    </source>
</evidence>
<dbReference type="Gene3D" id="1.10.10.10">
    <property type="entry name" value="Winged helix-like DNA-binding domain superfamily/Winged helix DNA-binding domain"/>
    <property type="match status" value="1"/>
</dbReference>
<dbReference type="InterPro" id="IPR036388">
    <property type="entry name" value="WH-like_DNA-bd_sf"/>
</dbReference>
<dbReference type="RefSeq" id="WP_312875074.1">
    <property type="nucleotide sequence ID" value="NZ_JACHMN010000001.1"/>
</dbReference>
<dbReference type="PANTHER" id="PTHR33164">
    <property type="entry name" value="TRANSCRIPTIONAL REGULATOR, MARR FAMILY"/>
    <property type="match status" value="1"/>
</dbReference>
<dbReference type="EMBL" id="JACHMN010000001">
    <property type="protein sequence ID" value="MBB5867274.1"/>
    <property type="molecule type" value="Genomic_DNA"/>
</dbReference>
<dbReference type="InterPro" id="IPR000835">
    <property type="entry name" value="HTH_MarR-typ"/>
</dbReference>
<comment type="caution">
    <text evidence="2">The sequence shown here is derived from an EMBL/GenBank/DDBJ whole genome shotgun (WGS) entry which is preliminary data.</text>
</comment>